<gene>
    <name evidence="5" type="ORF">BJ684DRAFT_16085</name>
</gene>
<feature type="coiled-coil region" evidence="2">
    <location>
        <begin position="190"/>
        <end position="254"/>
    </location>
</feature>
<dbReference type="SUPFAM" id="SSF54236">
    <property type="entry name" value="Ubiquitin-like"/>
    <property type="match status" value="1"/>
</dbReference>
<dbReference type="InterPro" id="IPR036249">
    <property type="entry name" value="Thioredoxin-like_sf"/>
</dbReference>
<dbReference type="GO" id="GO:0036503">
    <property type="term" value="P:ERAD pathway"/>
    <property type="evidence" value="ECO:0007669"/>
    <property type="project" value="TreeGrafter"/>
</dbReference>
<keyword evidence="1 2" id="KW-0175">Coiled coil</keyword>
<feature type="transmembrane region" description="Helical" evidence="3">
    <location>
        <begin position="15"/>
        <end position="35"/>
    </location>
</feature>
<dbReference type="PANTHER" id="PTHR23322:SF1">
    <property type="entry name" value="FAS-ASSOCIATED FACTOR 2"/>
    <property type="match status" value="1"/>
</dbReference>
<dbReference type="SMART" id="SM00594">
    <property type="entry name" value="UAS"/>
    <property type="match status" value="1"/>
</dbReference>
<dbReference type="Proteomes" id="UP000267251">
    <property type="component" value="Unassembled WGS sequence"/>
</dbReference>
<evidence type="ECO:0000256" key="2">
    <source>
        <dbReference type="SAM" id="Coils"/>
    </source>
</evidence>
<dbReference type="Pfam" id="PF00789">
    <property type="entry name" value="UBX"/>
    <property type="match status" value="1"/>
</dbReference>
<dbReference type="InterPro" id="IPR050730">
    <property type="entry name" value="UBX_domain-protein"/>
</dbReference>
<keyword evidence="3" id="KW-1133">Transmembrane helix</keyword>
<keyword evidence="3" id="KW-0812">Transmembrane</keyword>
<dbReference type="CDD" id="cd01767">
    <property type="entry name" value="UBX"/>
    <property type="match status" value="1"/>
</dbReference>
<name>A0A4P9Y3X0_9FUNG</name>
<evidence type="ECO:0000313" key="6">
    <source>
        <dbReference type="Proteomes" id="UP000267251"/>
    </source>
</evidence>
<organism evidence="5 6">
    <name type="scientific">Piptocephalis cylindrospora</name>
    <dbReference type="NCBI Taxonomy" id="1907219"/>
    <lineage>
        <taxon>Eukaryota</taxon>
        <taxon>Fungi</taxon>
        <taxon>Fungi incertae sedis</taxon>
        <taxon>Zoopagomycota</taxon>
        <taxon>Zoopagomycotina</taxon>
        <taxon>Zoopagomycetes</taxon>
        <taxon>Zoopagales</taxon>
        <taxon>Piptocephalidaceae</taxon>
        <taxon>Piptocephalis</taxon>
    </lineage>
</organism>
<evidence type="ECO:0000313" key="5">
    <source>
        <dbReference type="EMBL" id="RKP13523.1"/>
    </source>
</evidence>
<keyword evidence="3" id="KW-0472">Membrane</keyword>
<dbReference type="Gene3D" id="3.10.20.90">
    <property type="entry name" value="Phosphatidylinositol 3-kinase Catalytic Subunit, Chain A, domain 1"/>
    <property type="match status" value="1"/>
</dbReference>
<dbReference type="InterPro" id="IPR001012">
    <property type="entry name" value="UBX_dom"/>
</dbReference>
<dbReference type="SMART" id="SM00166">
    <property type="entry name" value="UBX"/>
    <property type="match status" value="1"/>
</dbReference>
<dbReference type="Gene3D" id="3.40.30.10">
    <property type="entry name" value="Glutaredoxin"/>
    <property type="match status" value="1"/>
</dbReference>
<evidence type="ECO:0000256" key="1">
    <source>
        <dbReference type="ARBA" id="ARBA00023054"/>
    </source>
</evidence>
<sequence length="391" mass="44524">MQEENRFTFPALLKVVFWPVSLSYVLLAYVFAYISGRQQRHIVGRATSYTREDDPKVCASRFASRFDDDYGTDHVPFFQGAYMEALAKAKADLKFLLVYLHSEEHDQADTFCREVLCHPQFHEFTRSHDVLFWAGDIRDEEASKVAGVYQVSAYPFLALVVQKPRQGGGGSSQMSAVHVQEGLAPVDEVVQGFSQRLSRFETALQALRAERREREMAREIREQQDAAYQASLAADREKKRIAEKAAQKKEQQALVAAYSNVYRRRRLQELPEEPKAGDEEPTVRLSFRTATGGRLVRRFRGSDTLEDVYTFIDTYGMEEENPASSSPSSADTELPDDYVHEYEFTLASLMPRKVFPCEGANGHSVLSDIRELWPSANLVVESKDLEEEEEC</sequence>
<evidence type="ECO:0000256" key="3">
    <source>
        <dbReference type="SAM" id="Phobius"/>
    </source>
</evidence>
<dbReference type="SUPFAM" id="SSF52833">
    <property type="entry name" value="Thioredoxin-like"/>
    <property type="match status" value="1"/>
</dbReference>
<protein>
    <submittedName>
        <fullName evidence="5">Thioredoxin-like protein</fullName>
    </submittedName>
</protein>
<dbReference type="GO" id="GO:0005783">
    <property type="term" value="C:endoplasmic reticulum"/>
    <property type="evidence" value="ECO:0007669"/>
    <property type="project" value="TreeGrafter"/>
</dbReference>
<dbReference type="InterPro" id="IPR049483">
    <property type="entry name" value="FAF1_2-like_UAS"/>
</dbReference>
<reference evidence="6" key="1">
    <citation type="journal article" date="2018" name="Nat. Microbiol.">
        <title>Leveraging single-cell genomics to expand the fungal tree of life.</title>
        <authorList>
            <person name="Ahrendt S.R."/>
            <person name="Quandt C.A."/>
            <person name="Ciobanu D."/>
            <person name="Clum A."/>
            <person name="Salamov A."/>
            <person name="Andreopoulos B."/>
            <person name="Cheng J.F."/>
            <person name="Woyke T."/>
            <person name="Pelin A."/>
            <person name="Henrissat B."/>
            <person name="Reynolds N.K."/>
            <person name="Benny G.L."/>
            <person name="Smith M.E."/>
            <person name="James T.Y."/>
            <person name="Grigoriev I.V."/>
        </authorList>
    </citation>
    <scope>NUCLEOTIDE SEQUENCE [LARGE SCALE GENOMIC DNA]</scope>
</reference>
<dbReference type="InterPro" id="IPR029071">
    <property type="entry name" value="Ubiquitin-like_domsf"/>
</dbReference>
<accession>A0A4P9Y3X0</accession>
<evidence type="ECO:0000259" key="4">
    <source>
        <dbReference type="PROSITE" id="PS50033"/>
    </source>
</evidence>
<dbReference type="OrthoDB" id="1026733at2759"/>
<dbReference type="PANTHER" id="PTHR23322">
    <property type="entry name" value="FAS-ASSOCIATED PROTEIN"/>
    <property type="match status" value="1"/>
</dbReference>
<keyword evidence="6" id="KW-1185">Reference proteome</keyword>
<feature type="domain" description="UBX" evidence="4">
    <location>
        <begin position="278"/>
        <end position="386"/>
    </location>
</feature>
<dbReference type="InterPro" id="IPR006577">
    <property type="entry name" value="UAS"/>
</dbReference>
<dbReference type="AlphaFoldDB" id="A0A4P9Y3X0"/>
<dbReference type="GO" id="GO:0043130">
    <property type="term" value="F:ubiquitin binding"/>
    <property type="evidence" value="ECO:0007669"/>
    <property type="project" value="TreeGrafter"/>
</dbReference>
<dbReference type="EMBL" id="KZ988000">
    <property type="protein sequence ID" value="RKP13523.1"/>
    <property type="molecule type" value="Genomic_DNA"/>
</dbReference>
<proteinExistence type="predicted"/>
<dbReference type="Pfam" id="PF21021">
    <property type="entry name" value="FAF1"/>
    <property type="match status" value="1"/>
</dbReference>
<dbReference type="PROSITE" id="PS50033">
    <property type="entry name" value="UBX"/>
    <property type="match status" value="1"/>
</dbReference>